<dbReference type="STRING" id="545695.TREAZ_1971"/>
<keyword evidence="4" id="KW-0804">Transcription</keyword>
<gene>
    <name evidence="6" type="ordered locus">TREAZ_1971</name>
</gene>
<reference evidence="7" key="1">
    <citation type="submission" date="2009-12" db="EMBL/GenBank/DDBJ databases">
        <title>Complete sequence of Treponema azotonutricium strain ZAS-9.</title>
        <authorList>
            <person name="Tetu S.G."/>
            <person name="Matson E."/>
            <person name="Ren Q."/>
            <person name="Seshadri R."/>
            <person name="Elbourne L."/>
            <person name="Hassan K.A."/>
            <person name="Durkin A."/>
            <person name="Radune D."/>
            <person name="Mohamoud Y."/>
            <person name="Shay R."/>
            <person name="Jin S."/>
            <person name="Zhang X."/>
            <person name="Lucey K."/>
            <person name="Ballor N.R."/>
            <person name="Ottesen E."/>
            <person name="Rosenthal R."/>
            <person name="Allen A."/>
            <person name="Leadbetter J.R."/>
            <person name="Paulsen I.T."/>
        </authorList>
    </citation>
    <scope>NUCLEOTIDE SEQUENCE [LARGE SCALE GENOMIC DNA]</scope>
    <source>
        <strain evidence="7">ATCC BAA-888 / DSM 13862 / ZAS-9</strain>
    </source>
</reference>
<reference evidence="6 7" key="2">
    <citation type="journal article" date="2011" name="ISME J.">
        <title>RNA-seq reveals cooperative metabolic interactions between two termite-gut spirochete species in co-culture.</title>
        <authorList>
            <person name="Rosenthal A.Z."/>
            <person name="Matson E.G."/>
            <person name="Eldar A."/>
            <person name="Leadbetter J.R."/>
        </authorList>
    </citation>
    <scope>NUCLEOTIDE SEQUENCE [LARGE SCALE GENOMIC DNA]</scope>
    <source>
        <strain evidence="7">ATCC BAA-888 / DSM 13862 / ZAS-9</strain>
    </source>
</reference>
<dbReference type="GO" id="GO:0003677">
    <property type="term" value="F:DNA binding"/>
    <property type="evidence" value="ECO:0007669"/>
    <property type="project" value="UniProtKB-KW"/>
</dbReference>
<dbReference type="eggNOG" id="COG1349">
    <property type="taxonomic scope" value="Bacteria"/>
</dbReference>
<dbReference type="Pfam" id="PF00455">
    <property type="entry name" value="DeoRC"/>
    <property type="match status" value="1"/>
</dbReference>
<dbReference type="InterPro" id="IPR018356">
    <property type="entry name" value="Tscrpt_reg_HTH_DeoR_CS"/>
</dbReference>
<dbReference type="SMART" id="SM00420">
    <property type="entry name" value="HTH_DEOR"/>
    <property type="match status" value="1"/>
</dbReference>
<dbReference type="PROSITE" id="PS51000">
    <property type="entry name" value="HTH_DEOR_2"/>
    <property type="match status" value="1"/>
</dbReference>
<feature type="domain" description="HTH deoR-type" evidence="5">
    <location>
        <begin position="1"/>
        <end position="56"/>
    </location>
</feature>
<dbReference type="InterPro" id="IPR037171">
    <property type="entry name" value="NagB/RpiA_transferase-like"/>
</dbReference>
<accession>F5YAN4</accession>
<sequence>MIERHTKILEALAKQPRIEVVVLAAMLGVSQVTIRKDLNYLQDQGFIKREHGFASLDSVDGVGKRLAFHYGVKHRIAQEAAKTVEDGETVMIESGSCCALLAEELTTTKRDITIITNSVFLANHVRYAPFGKIILLGGYYQSDSQVLVGSITRKCAEIFSSDKFFIGADGFNEKLGFTGKDHHRAQTVRALAEQASQVIVLTESDKFLTSGVVGLMDSAEVAEVYTDDKIPQEKEAFLRQRNVAIHKVLSDAA</sequence>
<keyword evidence="1" id="KW-0678">Repressor</keyword>
<dbReference type="KEGG" id="taz:TREAZ_1971"/>
<evidence type="ECO:0000256" key="4">
    <source>
        <dbReference type="ARBA" id="ARBA00023163"/>
    </source>
</evidence>
<dbReference type="InParanoid" id="F5YAN4"/>
<dbReference type="InterPro" id="IPR036390">
    <property type="entry name" value="WH_DNA-bd_sf"/>
</dbReference>
<dbReference type="Gene3D" id="1.10.10.10">
    <property type="entry name" value="Winged helix-like DNA-binding domain superfamily/Winged helix DNA-binding domain"/>
    <property type="match status" value="1"/>
</dbReference>
<evidence type="ECO:0000256" key="1">
    <source>
        <dbReference type="ARBA" id="ARBA00022491"/>
    </source>
</evidence>
<dbReference type="Pfam" id="PF08220">
    <property type="entry name" value="HTH_DeoR"/>
    <property type="match status" value="1"/>
</dbReference>
<dbReference type="InterPro" id="IPR001034">
    <property type="entry name" value="DeoR_HTH"/>
</dbReference>
<keyword evidence="7" id="KW-1185">Reference proteome</keyword>
<dbReference type="Gene3D" id="3.40.50.1360">
    <property type="match status" value="1"/>
</dbReference>
<evidence type="ECO:0000256" key="2">
    <source>
        <dbReference type="ARBA" id="ARBA00023015"/>
    </source>
</evidence>
<dbReference type="HOGENOM" id="CLU_060699_0_1_12"/>
<dbReference type="PANTHER" id="PTHR30363:SF4">
    <property type="entry name" value="GLYCEROL-3-PHOSPHATE REGULON REPRESSOR"/>
    <property type="match status" value="1"/>
</dbReference>
<dbReference type="InterPro" id="IPR050313">
    <property type="entry name" value="Carb_Metab_HTH_regulators"/>
</dbReference>
<evidence type="ECO:0000259" key="5">
    <source>
        <dbReference type="PROSITE" id="PS51000"/>
    </source>
</evidence>
<dbReference type="AlphaFoldDB" id="F5YAN4"/>
<dbReference type="SUPFAM" id="SSF100950">
    <property type="entry name" value="NagB/RpiA/CoA transferase-like"/>
    <property type="match status" value="1"/>
</dbReference>
<dbReference type="OrthoDB" id="308679at2"/>
<dbReference type="GO" id="GO:0003700">
    <property type="term" value="F:DNA-binding transcription factor activity"/>
    <property type="evidence" value="ECO:0007669"/>
    <property type="project" value="InterPro"/>
</dbReference>
<dbReference type="Proteomes" id="UP000009222">
    <property type="component" value="Chromosome"/>
</dbReference>
<proteinExistence type="predicted"/>
<dbReference type="PANTHER" id="PTHR30363">
    <property type="entry name" value="HTH-TYPE TRANSCRIPTIONAL REGULATOR SRLR-RELATED"/>
    <property type="match status" value="1"/>
</dbReference>
<dbReference type="InterPro" id="IPR014036">
    <property type="entry name" value="DeoR-like_C"/>
</dbReference>
<evidence type="ECO:0000313" key="6">
    <source>
        <dbReference type="EMBL" id="AEF81761.1"/>
    </source>
</evidence>
<dbReference type="SMART" id="SM01134">
    <property type="entry name" value="DeoRC"/>
    <property type="match status" value="1"/>
</dbReference>
<dbReference type="RefSeq" id="WP_015710066.1">
    <property type="nucleotide sequence ID" value="NC_015577.1"/>
</dbReference>
<dbReference type="PROSITE" id="PS00894">
    <property type="entry name" value="HTH_DEOR_1"/>
    <property type="match status" value="1"/>
</dbReference>
<dbReference type="PRINTS" id="PR00037">
    <property type="entry name" value="HTHLACR"/>
</dbReference>
<protein>
    <submittedName>
        <fullName evidence="6">Transcriptional regulator, DeoR family</fullName>
    </submittedName>
</protein>
<name>F5YAN4_LEAAZ</name>
<dbReference type="EMBL" id="CP001841">
    <property type="protein sequence ID" value="AEF81761.1"/>
    <property type="molecule type" value="Genomic_DNA"/>
</dbReference>
<keyword evidence="2" id="KW-0805">Transcription regulation</keyword>
<evidence type="ECO:0000256" key="3">
    <source>
        <dbReference type="ARBA" id="ARBA00023125"/>
    </source>
</evidence>
<dbReference type="SUPFAM" id="SSF46785">
    <property type="entry name" value="Winged helix' DNA-binding domain"/>
    <property type="match status" value="1"/>
</dbReference>
<evidence type="ECO:0000313" key="7">
    <source>
        <dbReference type="Proteomes" id="UP000009222"/>
    </source>
</evidence>
<organism evidence="6 7">
    <name type="scientific">Leadbettera azotonutricia (strain ATCC BAA-888 / DSM 13862 / ZAS-9)</name>
    <name type="common">Treponema azotonutricium</name>
    <dbReference type="NCBI Taxonomy" id="545695"/>
    <lineage>
        <taxon>Bacteria</taxon>
        <taxon>Pseudomonadati</taxon>
        <taxon>Spirochaetota</taxon>
        <taxon>Spirochaetia</taxon>
        <taxon>Spirochaetales</taxon>
        <taxon>Breznakiellaceae</taxon>
        <taxon>Leadbettera</taxon>
    </lineage>
</organism>
<dbReference type="InterPro" id="IPR036388">
    <property type="entry name" value="WH-like_DNA-bd_sf"/>
</dbReference>
<keyword evidence="3" id="KW-0238">DNA-binding</keyword>